<reference evidence="15 16" key="1">
    <citation type="journal article" date="2019" name="Commun. Biol.">
        <title>The bagworm genome reveals a unique fibroin gene that provides high tensile strength.</title>
        <authorList>
            <person name="Kono N."/>
            <person name="Nakamura H."/>
            <person name="Ohtoshi R."/>
            <person name="Tomita M."/>
            <person name="Numata K."/>
            <person name="Arakawa K."/>
        </authorList>
    </citation>
    <scope>NUCLEOTIDE SEQUENCE [LARGE SCALE GENOMIC DNA]</scope>
</reference>
<keyword evidence="6" id="KW-0809">Transit peptide</keyword>
<dbReference type="FunFam" id="2.30.30.790:FF:000002">
    <property type="entry name" value="39S ribosomal protein L19, mitochondrial"/>
    <property type="match status" value="1"/>
</dbReference>
<keyword evidence="5" id="KW-0862">Zinc</keyword>
<evidence type="ECO:0000256" key="12">
    <source>
        <dbReference type="ARBA" id="ARBA00035359"/>
    </source>
</evidence>
<keyword evidence="8" id="KW-0238">DNA-binding</keyword>
<evidence type="ECO:0000256" key="11">
    <source>
        <dbReference type="ARBA" id="ARBA00035288"/>
    </source>
</evidence>
<keyword evidence="3" id="KW-0479">Metal-binding</keyword>
<evidence type="ECO:0000256" key="4">
    <source>
        <dbReference type="ARBA" id="ARBA00022771"/>
    </source>
</evidence>
<comment type="subcellular location">
    <subcellularLocation>
        <location evidence="1">Mitochondrion</location>
    </subcellularLocation>
</comment>
<dbReference type="GO" id="GO:0005762">
    <property type="term" value="C:mitochondrial large ribosomal subunit"/>
    <property type="evidence" value="ECO:0007669"/>
    <property type="project" value="TreeGrafter"/>
</dbReference>
<evidence type="ECO:0000313" key="16">
    <source>
        <dbReference type="Proteomes" id="UP000299102"/>
    </source>
</evidence>
<organism evidence="15 16">
    <name type="scientific">Eumeta variegata</name>
    <name type="common">Bagworm moth</name>
    <name type="synonym">Eumeta japonica</name>
    <dbReference type="NCBI Taxonomy" id="151549"/>
    <lineage>
        <taxon>Eukaryota</taxon>
        <taxon>Metazoa</taxon>
        <taxon>Ecdysozoa</taxon>
        <taxon>Arthropoda</taxon>
        <taxon>Hexapoda</taxon>
        <taxon>Insecta</taxon>
        <taxon>Pterygota</taxon>
        <taxon>Neoptera</taxon>
        <taxon>Endopterygota</taxon>
        <taxon>Lepidoptera</taxon>
        <taxon>Glossata</taxon>
        <taxon>Ditrysia</taxon>
        <taxon>Tineoidea</taxon>
        <taxon>Psychidae</taxon>
        <taxon>Oiketicinae</taxon>
        <taxon>Eumeta</taxon>
    </lineage>
</organism>
<feature type="region of interest" description="Disordered" evidence="13">
    <location>
        <begin position="43"/>
        <end position="71"/>
    </location>
</feature>
<dbReference type="InterPro" id="IPR008991">
    <property type="entry name" value="Translation_prot_SH3-like_sf"/>
</dbReference>
<dbReference type="OrthoDB" id="432645at2759"/>
<protein>
    <recommendedName>
        <fullName evidence="11">Large ribosomal subunit protein bL19m</fullName>
    </recommendedName>
    <alternativeName>
        <fullName evidence="12">39S ribosomal protein L19, mitochondrial</fullName>
    </alternativeName>
</protein>
<keyword evidence="10" id="KW-0687">Ribonucleoprotein</keyword>
<dbReference type="GO" id="GO:0003735">
    <property type="term" value="F:structural constituent of ribosome"/>
    <property type="evidence" value="ECO:0007669"/>
    <property type="project" value="InterPro"/>
</dbReference>
<gene>
    <name evidence="15" type="primary">mRpL19</name>
    <name evidence="15" type="ORF">EVAR_9883_1</name>
</gene>
<dbReference type="GO" id="GO:0008270">
    <property type="term" value="F:zinc ion binding"/>
    <property type="evidence" value="ECO:0007669"/>
    <property type="project" value="UniProtKB-KW"/>
</dbReference>
<evidence type="ECO:0000256" key="7">
    <source>
        <dbReference type="ARBA" id="ARBA00022980"/>
    </source>
</evidence>
<comment type="similarity">
    <text evidence="2">Belongs to the bacterial ribosomal protein bL19 family.</text>
</comment>
<evidence type="ECO:0000256" key="3">
    <source>
        <dbReference type="ARBA" id="ARBA00022723"/>
    </source>
</evidence>
<dbReference type="AlphaFoldDB" id="A0A4C1TQH4"/>
<dbReference type="PANTHER" id="PTHR15680:SF9">
    <property type="entry name" value="LARGE RIBOSOMAL SUBUNIT PROTEIN BL19M"/>
    <property type="match status" value="1"/>
</dbReference>
<evidence type="ECO:0000256" key="13">
    <source>
        <dbReference type="SAM" id="MobiDB-lite"/>
    </source>
</evidence>
<dbReference type="InterPro" id="IPR001857">
    <property type="entry name" value="Ribosomal_bL19"/>
</dbReference>
<evidence type="ECO:0000256" key="10">
    <source>
        <dbReference type="ARBA" id="ARBA00023274"/>
    </source>
</evidence>
<evidence type="ECO:0000259" key="14">
    <source>
        <dbReference type="Pfam" id="PF05485"/>
    </source>
</evidence>
<dbReference type="InterPro" id="IPR006612">
    <property type="entry name" value="THAP_Znf"/>
</dbReference>
<dbReference type="InterPro" id="IPR038657">
    <property type="entry name" value="Ribosomal_bL19_sf"/>
</dbReference>
<dbReference type="Pfam" id="PF05485">
    <property type="entry name" value="THAP"/>
    <property type="match status" value="1"/>
</dbReference>
<dbReference type="SUPFAM" id="SSF57716">
    <property type="entry name" value="Glucocorticoid receptor-like (DNA-binding domain)"/>
    <property type="match status" value="1"/>
</dbReference>
<evidence type="ECO:0000313" key="15">
    <source>
        <dbReference type="EMBL" id="GBP16166.1"/>
    </source>
</evidence>
<proteinExistence type="inferred from homology"/>
<accession>A0A4C1TQH4</accession>
<evidence type="ECO:0000256" key="8">
    <source>
        <dbReference type="ARBA" id="ARBA00023125"/>
    </source>
</evidence>
<dbReference type="GO" id="GO:0003677">
    <property type="term" value="F:DNA binding"/>
    <property type="evidence" value="ECO:0007669"/>
    <property type="project" value="UniProtKB-KW"/>
</dbReference>
<dbReference type="Gene3D" id="2.30.30.790">
    <property type="match status" value="1"/>
</dbReference>
<dbReference type="EMBL" id="BGZK01000077">
    <property type="protein sequence ID" value="GBP16166.1"/>
    <property type="molecule type" value="Genomic_DNA"/>
</dbReference>
<dbReference type="Proteomes" id="UP000299102">
    <property type="component" value="Unassembled WGS sequence"/>
</dbReference>
<dbReference type="PANTHER" id="PTHR15680">
    <property type="entry name" value="RIBOSOMAL PROTEIN L19"/>
    <property type="match status" value="1"/>
</dbReference>
<evidence type="ECO:0000256" key="6">
    <source>
        <dbReference type="ARBA" id="ARBA00022946"/>
    </source>
</evidence>
<comment type="caution">
    <text evidence="15">The sequence shown here is derived from an EMBL/GenBank/DDBJ whole genome shotgun (WGS) entry which is preliminary data.</text>
</comment>
<dbReference type="SUPFAM" id="SSF50104">
    <property type="entry name" value="Translation proteins SH3-like domain"/>
    <property type="match status" value="1"/>
</dbReference>
<evidence type="ECO:0000256" key="1">
    <source>
        <dbReference type="ARBA" id="ARBA00004173"/>
    </source>
</evidence>
<sequence>MFLNVPQDEKRRKKWFQAVLRDNPKTKSNFFCCEDHFDFECSGRRKNPEEEGVAAPTEEGEASETVQERSGRCVRKPSLAEEYKQAYPEFLPDPNPKWRNSLREKLERMDMLKRRNQIDIPEFYVGSILAVTISDPHAQGKTNRFVGICIERKGCGLRAEFTLRNVVDHHGVEVRYELYDPTIQQIQVLRLEKRLDNKLFYLRDALPEYSTFPFDMEPEILPEGAPIPVNPIKVQLKKRPWLERWERQELQGVYKISKMINKKQKKNRILRREPWVKYDLMKEYRLTAGVIGWPAARRARAQYLYVKCSKAHERETEFKFVTCPNTLGSVGHAVRRAVA</sequence>
<dbReference type="STRING" id="151549.A0A4C1TQH4"/>
<evidence type="ECO:0000256" key="5">
    <source>
        <dbReference type="ARBA" id="ARBA00022833"/>
    </source>
</evidence>
<dbReference type="GO" id="GO:0006412">
    <property type="term" value="P:translation"/>
    <property type="evidence" value="ECO:0007669"/>
    <property type="project" value="InterPro"/>
</dbReference>
<dbReference type="Pfam" id="PF01245">
    <property type="entry name" value="Ribosomal_L19"/>
    <property type="match status" value="1"/>
</dbReference>
<keyword evidence="16" id="KW-1185">Reference proteome</keyword>
<keyword evidence="7 15" id="KW-0689">Ribosomal protein</keyword>
<keyword evidence="9" id="KW-0496">Mitochondrion</keyword>
<evidence type="ECO:0000256" key="9">
    <source>
        <dbReference type="ARBA" id="ARBA00023128"/>
    </source>
</evidence>
<keyword evidence="4" id="KW-0863">Zinc-finger</keyword>
<evidence type="ECO:0000256" key="2">
    <source>
        <dbReference type="ARBA" id="ARBA00005781"/>
    </source>
</evidence>
<feature type="domain" description="THAP-type" evidence="14">
    <location>
        <begin position="2"/>
        <end position="43"/>
    </location>
</feature>
<name>A0A4C1TQH4_EUMVA</name>